<dbReference type="PANTHER" id="PTHR34289">
    <property type="entry name" value="PROTEIN, PUTATIVE (DUF819)-RELATED"/>
    <property type="match status" value="1"/>
</dbReference>
<accession>A0A6L5YCU6</accession>
<feature type="transmembrane region" description="Helical" evidence="1">
    <location>
        <begin position="155"/>
        <end position="178"/>
    </location>
</feature>
<feature type="transmembrane region" description="Helical" evidence="1">
    <location>
        <begin position="258"/>
        <end position="278"/>
    </location>
</feature>
<dbReference type="InterPro" id="IPR008537">
    <property type="entry name" value="DUF819"/>
</dbReference>
<dbReference type="AlphaFoldDB" id="A0A6L5YCU6"/>
<dbReference type="PANTHER" id="PTHR34289:SF8">
    <property type="entry name" value="DUF819 DOMAIN-CONTAINING PROTEIN"/>
    <property type="match status" value="1"/>
</dbReference>
<organism evidence="2 3">
    <name type="scientific">Pyramidobacter porci</name>
    <dbReference type="NCBI Taxonomy" id="2605789"/>
    <lineage>
        <taxon>Bacteria</taxon>
        <taxon>Thermotogati</taxon>
        <taxon>Synergistota</taxon>
        <taxon>Synergistia</taxon>
        <taxon>Synergistales</taxon>
        <taxon>Dethiosulfovibrionaceae</taxon>
        <taxon>Pyramidobacter</taxon>
    </lineage>
</organism>
<feature type="transmembrane region" description="Helical" evidence="1">
    <location>
        <begin position="373"/>
        <end position="395"/>
    </location>
</feature>
<feature type="transmembrane region" description="Helical" evidence="1">
    <location>
        <begin position="290"/>
        <end position="309"/>
    </location>
</feature>
<sequence length="400" mass="43533">MTSLIQPTDTIYIWAVLLCVVLGVNWLDQRFKSINKLGTIFLYVIAGVILANMHILPFSSPVYKSFSGILVPLAIPMLLFKSNLRKIYEESGKVFIAFNLTAISSIAAAFIYGPVLRSWGMQEIPGFTAMYAAGAIGGTVNIIAMGGTFGVSEELISATTMLANFTLGIVLFVLSFTAGTRTYRRWFKHPHIDEREAAILADPEAATKPFSAVFWKDKGISLLDVLKTFTTAFVILAVSRLIANAVVAMKPPFVIKQLFGSIWLVMTTLSVLGATFMPKWFSSLKFGEEFGLILMSLWFVTVGTAANVYKLGQYGLFVLFAFAVTLACHLVLSFLLGKIFNINLEDICCSIAANIGGPSTTASLAISQGWSNIIAPAILCALYGYVIGNYLGVFIGNCFM</sequence>
<feature type="transmembrane region" description="Helical" evidence="1">
    <location>
        <begin position="12"/>
        <end position="28"/>
    </location>
</feature>
<feature type="transmembrane region" description="Helical" evidence="1">
    <location>
        <begin position="316"/>
        <end position="336"/>
    </location>
</feature>
<keyword evidence="1" id="KW-0472">Membrane</keyword>
<gene>
    <name evidence="2" type="ORF">FYJ74_07470</name>
</gene>
<protein>
    <submittedName>
        <fullName evidence="2">DUF819 family protein</fullName>
    </submittedName>
</protein>
<feature type="transmembrane region" description="Helical" evidence="1">
    <location>
        <begin position="40"/>
        <end position="56"/>
    </location>
</feature>
<evidence type="ECO:0000256" key="1">
    <source>
        <dbReference type="SAM" id="Phobius"/>
    </source>
</evidence>
<keyword evidence="1" id="KW-1133">Transmembrane helix</keyword>
<name>A0A6L5YCU6_9BACT</name>
<reference evidence="2 3" key="1">
    <citation type="submission" date="2019-08" db="EMBL/GenBank/DDBJ databases">
        <title>In-depth cultivation of the pig gut microbiome towards novel bacterial diversity and tailored functional studies.</title>
        <authorList>
            <person name="Wylensek D."/>
            <person name="Hitch T.C.A."/>
            <person name="Clavel T."/>
        </authorList>
    </citation>
    <scope>NUCLEOTIDE SEQUENCE [LARGE SCALE GENOMIC DNA]</scope>
    <source>
        <strain evidence="2 3">SM-530-WT-4B</strain>
    </source>
</reference>
<comment type="caution">
    <text evidence="2">The sequence shown here is derived from an EMBL/GenBank/DDBJ whole genome shotgun (WGS) entry which is preliminary data.</text>
</comment>
<dbReference type="RefSeq" id="WP_154528956.1">
    <property type="nucleotide sequence ID" value="NZ_VUNH01000007.1"/>
</dbReference>
<evidence type="ECO:0000313" key="2">
    <source>
        <dbReference type="EMBL" id="MST55868.1"/>
    </source>
</evidence>
<feature type="transmembrane region" description="Helical" evidence="1">
    <location>
        <begin position="92"/>
        <end position="112"/>
    </location>
</feature>
<dbReference type="Pfam" id="PF05684">
    <property type="entry name" value="DUF819"/>
    <property type="match status" value="1"/>
</dbReference>
<feature type="transmembrane region" description="Helical" evidence="1">
    <location>
        <begin position="124"/>
        <end position="143"/>
    </location>
</feature>
<dbReference type="Proteomes" id="UP000473699">
    <property type="component" value="Unassembled WGS sequence"/>
</dbReference>
<evidence type="ECO:0000313" key="3">
    <source>
        <dbReference type="Proteomes" id="UP000473699"/>
    </source>
</evidence>
<keyword evidence="3" id="KW-1185">Reference proteome</keyword>
<dbReference type="EMBL" id="VUNH01000007">
    <property type="protein sequence ID" value="MST55868.1"/>
    <property type="molecule type" value="Genomic_DNA"/>
</dbReference>
<keyword evidence="1" id="KW-0812">Transmembrane</keyword>
<proteinExistence type="predicted"/>